<dbReference type="InterPro" id="IPR001888">
    <property type="entry name" value="Transposase_1"/>
</dbReference>
<reference evidence="3" key="1">
    <citation type="submission" date="2024-02" db="UniProtKB">
        <authorList>
            <consortium name="WormBaseParasite"/>
        </authorList>
    </citation>
    <scope>IDENTIFICATION</scope>
</reference>
<dbReference type="Gene3D" id="3.30.420.10">
    <property type="entry name" value="Ribonuclease H-like superfamily/Ribonuclease H"/>
    <property type="match status" value="1"/>
</dbReference>
<evidence type="ECO:0000313" key="3">
    <source>
        <dbReference type="WBParaSite" id="MBELARI_LOCUS9241"/>
    </source>
</evidence>
<dbReference type="GO" id="GO:0003690">
    <property type="term" value="F:double-stranded DNA binding"/>
    <property type="evidence" value="ECO:0007669"/>
    <property type="project" value="TreeGrafter"/>
</dbReference>
<dbReference type="WBParaSite" id="MBELARI_LOCUS9241">
    <property type="protein sequence ID" value="MBELARI_LOCUS9241"/>
    <property type="gene ID" value="MBELARI_LOCUS9241"/>
</dbReference>
<dbReference type="GO" id="GO:0005634">
    <property type="term" value="C:nucleus"/>
    <property type="evidence" value="ECO:0007669"/>
    <property type="project" value="TreeGrafter"/>
</dbReference>
<keyword evidence="2" id="KW-1185">Reference proteome</keyword>
<dbReference type="GO" id="GO:0006303">
    <property type="term" value="P:double-strand break repair via nonhomologous end joining"/>
    <property type="evidence" value="ECO:0007669"/>
    <property type="project" value="TreeGrafter"/>
</dbReference>
<dbReference type="InterPro" id="IPR036397">
    <property type="entry name" value="RNaseH_sf"/>
</dbReference>
<dbReference type="Pfam" id="PF01359">
    <property type="entry name" value="Transposase_1"/>
    <property type="match status" value="1"/>
</dbReference>
<protein>
    <recommendedName>
        <fullName evidence="4">Transposase</fullName>
    </recommendedName>
</protein>
<evidence type="ECO:0000256" key="1">
    <source>
        <dbReference type="SAM" id="MobiDB-lite"/>
    </source>
</evidence>
<proteinExistence type="predicted"/>
<dbReference type="Proteomes" id="UP000887575">
    <property type="component" value="Unassembled WGS sequence"/>
</dbReference>
<accession>A0AAF3FR97</accession>
<dbReference type="GO" id="GO:0031297">
    <property type="term" value="P:replication fork processing"/>
    <property type="evidence" value="ECO:0007669"/>
    <property type="project" value="TreeGrafter"/>
</dbReference>
<dbReference type="PANTHER" id="PTHR46060:SF2">
    <property type="entry name" value="HISTONE-LYSINE N-METHYLTRANSFERASE SETMAR"/>
    <property type="match status" value="1"/>
</dbReference>
<feature type="region of interest" description="Disordered" evidence="1">
    <location>
        <begin position="1"/>
        <end position="25"/>
    </location>
</feature>
<evidence type="ECO:0000313" key="2">
    <source>
        <dbReference type="Proteomes" id="UP000887575"/>
    </source>
</evidence>
<dbReference type="GO" id="GO:0000793">
    <property type="term" value="C:condensed chromosome"/>
    <property type="evidence" value="ECO:0007669"/>
    <property type="project" value="TreeGrafter"/>
</dbReference>
<dbReference type="GO" id="GO:0046975">
    <property type="term" value="F:histone H3K36 methyltransferase activity"/>
    <property type="evidence" value="ECO:0007669"/>
    <property type="project" value="TreeGrafter"/>
</dbReference>
<dbReference type="GO" id="GO:0044774">
    <property type="term" value="P:mitotic DNA integrity checkpoint signaling"/>
    <property type="evidence" value="ECO:0007669"/>
    <property type="project" value="TreeGrafter"/>
</dbReference>
<dbReference type="GO" id="GO:0000014">
    <property type="term" value="F:single-stranded DNA endodeoxyribonuclease activity"/>
    <property type="evidence" value="ECO:0007669"/>
    <property type="project" value="TreeGrafter"/>
</dbReference>
<dbReference type="InterPro" id="IPR052709">
    <property type="entry name" value="Transposase-MT_Hybrid"/>
</dbReference>
<name>A0AAF3FR97_9BILA</name>
<dbReference type="AlphaFoldDB" id="A0AAF3FR97"/>
<organism evidence="2 3">
    <name type="scientific">Mesorhabditis belari</name>
    <dbReference type="NCBI Taxonomy" id="2138241"/>
    <lineage>
        <taxon>Eukaryota</taxon>
        <taxon>Metazoa</taxon>
        <taxon>Ecdysozoa</taxon>
        <taxon>Nematoda</taxon>
        <taxon>Chromadorea</taxon>
        <taxon>Rhabditida</taxon>
        <taxon>Rhabditina</taxon>
        <taxon>Rhabditomorpha</taxon>
        <taxon>Rhabditoidea</taxon>
        <taxon>Rhabditidae</taxon>
        <taxon>Mesorhabditinae</taxon>
        <taxon>Mesorhabditis</taxon>
    </lineage>
</organism>
<dbReference type="GO" id="GO:0044547">
    <property type="term" value="F:DNA topoisomerase binding"/>
    <property type="evidence" value="ECO:0007669"/>
    <property type="project" value="TreeGrafter"/>
</dbReference>
<dbReference type="GO" id="GO:0035861">
    <property type="term" value="C:site of double-strand break"/>
    <property type="evidence" value="ECO:0007669"/>
    <property type="project" value="TreeGrafter"/>
</dbReference>
<dbReference type="GO" id="GO:0003697">
    <property type="term" value="F:single-stranded DNA binding"/>
    <property type="evidence" value="ECO:0007669"/>
    <property type="project" value="TreeGrafter"/>
</dbReference>
<evidence type="ECO:0008006" key="4">
    <source>
        <dbReference type="Google" id="ProtNLM"/>
    </source>
</evidence>
<dbReference type="GO" id="GO:0000729">
    <property type="term" value="P:DNA double-strand break processing"/>
    <property type="evidence" value="ECO:0007669"/>
    <property type="project" value="TreeGrafter"/>
</dbReference>
<sequence length="183" mass="21373">MIHDNTARKRQWLDPGEASNPTPKPDIHGKKVMLCVWWNSKGLVYFEVLDSGQTVTANLYQGQLDRLDQAPRRQGVDTASTKFLHDNARPHVAKITQQKIEEMGWEVLPHPPYSPDLAPSDYHLFRSMHHSLAEKKFKNRDEVQIWVSNFFESQPVEFFKKGIHSLRERWRQVIDADGEYHLD</sequence>
<dbReference type="GO" id="GO:0042800">
    <property type="term" value="F:histone H3K4 methyltransferase activity"/>
    <property type="evidence" value="ECO:0007669"/>
    <property type="project" value="TreeGrafter"/>
</dbReference>
<dbReference type="PANTHER" id="PTHR46060">
    <property type="entry name" value="MARINER MOS1 TRANSPOSASE-LIKE PROTEIN"/>
    <property type="match status" value="1"/>
</dbReference>
<dbReference type="GO" id="GO:0015074">
    <property type="term" value="P:DNA integration"/>
    <property type="evidence" value="ECO:0007669"/>
    <property type="project" value="TreeGrafter"/>
</dbReference>